<name>A0ACA9Q7K5_9GLOM</name>
<gene>
    <name evidence="1" type="ORF">RPERSI_LOCUS13042</name>
</gene>
<dbReference type="EMBL" id="CAJVQC010028525">
    <property type="protein sequence ID" value="CAG8739905.1"/>
    <property type="molecule type" value="Genomic_DNA"/>
</dbReference>
<organism evidence="1 2">
    <name type="scientific">Racocetra persica</name>
    <dbReference type="NCBI Taxonomy" id="160502"/>
    <lineage>
        <taxon>Eukaryota</taxon>
        <taxon>Fungi</taxon>
        <taxon>Fungi incertae sedis</taxon>
        <taxon>Mucoromycota</taxon>
        <taxon>Glomeromycotina</taxon>
        <taxon>Glomeromycetes</taxon>
        <taxon>Diversisporales</taxon>
        <taxon>Gigasporaceae</taxon>
        <taxon>Racocetra</taxon>
    </lineage>
</organism>
<dbReference type="Proteomes" id="UP000789920">
    <property type="component" value="Unassembled WGS sequence"/>
</dbReference>
<feature type="non-terminal residue" evidence="1">
    <location>
        <position position="1"/>
    </location>
</feature>
<protein>
    <submittedName>
        <fullName evidence="1">26593_t:CDS:1</fullName>
    </submittedName>
</protein>
<sequence>PELDEFAELAEPDKFAKSDKSAEYYELTDLALNENYNNKTSLKEFS</sequence>
<evidence type="ECO:0000313" key="2">
    <source>
        <dbReference type="Proteomes" id="UP000789920"/>
    </source>
</evidence>
<evidence type="ECO:0000313" key="1">
    <source>
        <dbReference type="EMBL" id="CAG8739905.1"/>
    </source>
</evidence>
<accession>A0ACA9Q7K5</accession>
<keyword evidence="2" id="KW-1185">Reference proteome</keyword>
<comment type="caution">
    <text evidence="1">The sequence shown here is derived from an EMBL/GenBank/DDBJ whole genome shotgun (WGS) entry which is preliminary data.</text>
</comment>
<reference evidence="1" key="1">
    <citation type="submission" date="2021-06" db="EMBL/GenBank/DDBJ databases">
        <authorList>
            <person name="Kallberg Y."/>
            <person name="Tangrot J."/>
            <person name="Rosling A."/>
        </authorList>
    </citation>
    <scope>NUCLEOTIDE SEQUENCE</scope>
    <source>
        <strain evidence="1">MA461A</strain>
    </source>
</reference>
<proteinExistence type="predicted"/>